<accession>A0A8B6X0P7</accession>
<name>A0A8B6X0P7_9BURK</name>
<dbReference type="AlphaFoldDB" id="A0A8B6X0P7"/>
<dbReference type="OrthoDB" id="9792525at2"/>
<keyword evidence="1" id="KW-1185">Reference proteome</keyword>
<proteinExistence type="predicted"/>
<dbReference type="Proteomes" id="UP000675920">
    <property type="component" value="Unplaced"/>
</dbReference>
<dbReference type="PANTHER" id="PTHR37466:SF1">
    <property type="entry name" value="SLR1628 PROTEIN"/>
    <property type="match status" value="1"/>
</dbReference>
<organism evidence="1 2">
    <name type="scientific">Derxia gummosa DSM 723</name>
    <dbReference type="NCBI Taxonomy" id="1121388"/>
    <lineage>
        <taxon>Bacteria</taxon>
        <taxon>Pseudomonadati</taxon>
        <taxon>Pseudomonadota</taxon>
        <taxon>Betaproteobacteria</taxon>
        <taxon>Burkholderiales</taxon>
        <taxon>Alcaligenaceae</taxon>
        <taxon>Derxia</taxon>
    </lineage>
</organism>
<evidence type="ECO:0000313" key="2">
    <source>
        <dbReference type="RefSeq" id="WP_028309850.1"/>
    </source>
</evidence>
<reference evidence="2" key="1">
    <citation type="submission" date="2025-08" db="UniProtKB">
        <authorList>
            <consortium name="RefSeq"/>
        </authorList>
    </citation>
    <scope>IDENTIFICATION</scope>
</reference>
<evidence type="ECO:0000313" key="1">
    <source>
        <dbReference type="Proteomes" id="UP000675920"/>
    </source>
</evidence>
<dbReference type="Pfam" id="PF09996">
    <property type="entry name" value="DUF2237"/>
    <property type="match status" value="1"/>
</dbReference>
<dbReference type="InterPro" id="IPR018714">
    <property type="entry name" value="DUF2237"/>
</dbReference>
<dbReference type="RefSeq" id="WP_028309850.1">
    <property type="nucleotide sequence ID" value="NZ_AXWS01000001.1"/>
</dbReference>
<protein>
    <submittedName>
        <fullName evidence="2">DUF2237 family protein</fullName>
    </submittedName>
</protein>
<dbReference type="Gene3D" id="3.30.56.110">
    <property type="entry name" value="Protein of unknown function DUF2237"/>
    <property type="match status" value="1"/>
</dbReference>
<dbReference type="PANTHER" id="PTHR37466">
    <property type="entry name" value="SLR1628 PROTEIN"/>
    <property type="match status" value="1"/>
</dbReference>
<sequence>MPASPARTARNVLGGPLQTCSTRPLTGFFRDGCCNTAPEDLGQHTICVRMTAEFLAFSKAAGNDLSTPVPQYRFPGLKPGDRWCLCASRWVEAMEAGAAPAVVLEATHERALEVANLADLRYHAWIGDDGENKR</sequence>